<evidence type="ECO:0000313" key="3">
    <source>
        <dbReference type="EMBL" id="KAK5994766.1"/>
    </source>
</evidence>
<sequence>MASKMEHGFYDSVDQLTLVGQALLSRHEAYMAEAERDRMQLNARIERLEQDKEELEAQNAIKIQDNNELAEQLDLLNHTVSEADAKIRSLEATLLSSQQAIRHLEGTAARAAHAERHLKELEEEQERLHGELRSSREEARSHAFRFKEAQRGILDMQDQLDRMEKEARQERERHAETMEKIERQREVEKQLDAAALRLKGAAASKTIKEQKQGSNKTVGNFVRDLLQDNANLQLAIAELREMLFNSNDEIQSLREQLMFHQPMPPTEGTSPASTLKAELEPLLNSQRVSQEMHVHHHYHISSKQDGRRPKRKRQGLLPGVFPSSSHQPGTSTPGSDRWRSVSSPAGSTSQPSDDATPTMPIPSGNWNGYSTSSSAVSSVVGSPQSSSRGYFDHAIPEADPLVSPSTSYDPISPTWRAAHKKRISEASSSSFQSLSVVEGESGVMIAHQSHHRWASTTIREEDEEDQYADTHMSMHQTRSKTGMTIAEEMDHAQSEEDVPSPKLRRVISHESIMSLSGGLDIHTLMSRPNQMTLRPLGGADAIVTGVNAQPTLSRTYSTRGDAALRNHFASFQTSRLSTGSTAGDLDSSSQTSRESSGSLGRWVGWRPWGVGSTTPIKPTANEGDFDPKRAPGINQPGTVPGFARYWVSQKRKGAPARVTTETIDREALTESLREAGVSE</sequence>
<reference evidence="3 4" key="1">
    <citation type="submission" date="2024-01" db="EMBL/GenBank/DDBJ databases">
        <title>Complete genome of Cladobotryum mycophilum ATHUM6906.</title>
        <authorList>
            <person name="Christinaki A.C."/>
            <person name="Myridakis A.I."/>
            <person name="Kouvelis V.N."/>
        </authorList>
    </citation>
    <scope>NUCLEOTIDE SEQUENCE [LARGE SCALE GENOMIC DNA]</scope>
    <source>
        <strain evidence="3 4">ATHUM6906</strain>
    </source>
</reference>
<feature type="compositionally biased region" description="Low complexity" evidence="2">
    <location>
        <begin position="587"/>
        <end position="611"/>
    </location>
</feature>
<feature type="region of interest" description="Disordered" evidence="2">
    <location>
        <begin position="575"/>
        <end position="640"/>
    </location>
</feature>
<evidence type="ECO:0000256" key="1">
    <source>
        <dbReference type="SAM" id="Coils"/>
    </source>
</evidence>
<keyword evidence="4" id="KW-1185">Reference proteome</keyword>
<dbReference type="Proteomes" id="UP001338125">
    <property type="component" value="Unassembled WGS sequence"/>
</dbReference>
<protein>
    <submittedName>
        <fullName evidence="3">Uncharacterized protein</fullName>
    </submittedName>
</protein>
<gene>
    <name evidence="3" type="ORF">PT974_03149</name>
</gene>
<feature type="coiled-coil region" evidence="1">
    <location>
        <begin position="222"/>
        <end position="256"/>
    </location>
</feature>
<evidence type="ECO:0000256" key="2">
    <source>
        <dbReference type="SAM" id="MobiDB-lite"/>
    </source>
</evidence>
<name>A0ABR0SRH0_9HYPO</name>
<feature type="region of interest" description="Disordered" evidence="2">
    <location>
        <begin position="290"/>
        <end position="392"/>
    </location>
</feature>
<proteinExistence type="predicted"/>
<feature type="compositionally biased region" description="Polar residues" evidence="2">
    <location>
        <begin position="322"/>
        <end position="355"/>
    </location>
</feature>
<comment type="caution">
    <text evidence="3">The sequence shown here is derived from an EMBL/GenBank/DDBJ whole genome shotgun (WGS) entry which is preliminary data.</text>
</comment>
<feature type="compositionally biased region" description="Low complexity" evidence="2">
    <location>
        <begin position="370"/>
        <end position="387"/>
    </location>
</feature>
<accession>A0ABR0SRH0</accession>
<organism evidence="3 4">
    <name type="scientific">Cladobotryum mycophilum</name>
    <dbReference type="NCBI Taxonomy" id="491253"/>
    <lineage>
        <taxon>Eukaryota</taxon>
        <taxon>Fungi</taxon>
        <taxon>Dikarya</taxon>
        <taxon>Ascomycota</taxon>
        <taxon>Pezizomycotina</taxon>
        <taxon>Sordariomycetes</taxon>
        <taxon>Hypocreomycetidae</taxon>
        <taxon>Hypocreales</taxon>
        <taxon>Hypocreaceae</taxon>
        <taxon>Cladobotryum</taxon>
    </lineage>
</organism>
<evidence type="ECO:0000313" key="4">
    <source>
        <dbReference type="Proteomes" id="UP001338125"/>
    </source>
</evidence>
<feature type="coiled-coil region" evidence="1">
    <location>
        <begin position="24"/>
        <end position="191"/>
    </location>
</feature>
<keyword evidence="1" id="KW-0175">Coiled coil</keyword>
<dbReference type="EMBL" id="JAVFKD010000004">
    <property type="protein sequence ID" value="KAK5994766.1"/>
    <property type="molecule type" value="Genomic_DNA"/>
</dbReference>